<dbReference type="GO" id="GO:0009279">
    <property type="term" value="C:cell outer membrane"/>
    <property type="evidence" value="ECO:0007669"/>
    <property type="project" value="UniProtKB-SubCell"/>
</dbReference>
<feature type="chain" id="PRO_5020969499" evidence="13">
    <location>
        <begin position="17"/>
        <end position="779"/>
    </location>
</feature>
<keyword evidence="3 11" id="KW-1134">Transmembrane beta strand</keyword>
<evidence type="ECO:0000259" key="14">
    <source>
        <dbReference type="Pfam" id="PF00593"/>
    </source>
</evidence>
<dbReference type="InterPro" id="IPR012910">
    <property type="entry name" value="Plug_dom"/>
</dbReference>
<evidence type="ECO:0000256" key="11">
    <source>
        <dbReference type="PROSITE-ProRule" id="PRU01360"/>
    </source>
</evidence>
<evidence type="ECO:0000256" key="13">
    <source>
        <dbReference type="SAM" id="SignalP"/>
    </source>
</evidence>
<feature type="domain" description="TonB-dependent receptor-like beta-barrel" evidence="14">
    <location>
        <begin position="271"/>
        <end position="732"/>
    </location>
</feature>
<keyword evidence="13" id="KW-0732">Signal</keyword>
<evidence type="ECO:0000256" key="1">
    <source>
        <dbReference type="ARBA" id="ARBA00004571"/>
    </source>
</evidence>
<dbReference type="PANTHER" id="PTHR32552">
    <property type="entry name" value="FERRICHROME IRON RECEPTOR-RELATED"/>
    <property type="match status" value="1"/>
</dbReference>
<dbReference type="AlphaFoldDB" id="A0A4S2HEX7"/>
<keyword evidence="17" id="KW-1185">Reference proteome</keyword>
<keyword evidence="4" id="KW-0410">Iron transport</keyword>
<evidence type="ECO:0000256" key="9">
    <source>
        <dbReference type="ARBA" id="ARBA00023136"/>
    </source>
</evidence>
<dbReference type="Gene3D" id="2.40.170.20">
    <property type="entry name" value="TonB-dependent receptor, beta-barrel domain"/>
    <property type="match status" value="1"/>
</dbReference>
<comment type="subcellular location">
    <subcellularLocation>
        <location evidence="1 11">Cell outer membrane</location>
        <topology evidence="1 11">Multi-pass membrane protein</topology>
    </subcellularLocation>
</comment>
<evidence type="ECO:0000259" key="15">
    <source>
        <dbReference type="Pfam" id="PF07715"/>
    </source>
</evidence>
<keyword evidence="6" id="KW-0408">Iron</keyword>
<dbReference type="Pfam" id="PF00593">
    <property type="entry name" value="TonB_dep_Rec_b-barrel"/>
    <property type="match status" value="1"/>
</dbReference>
<dbReference type="InterPro" id="IPR000531">
    <property type="entry name" value="Beta-barrel_TonB"/>
</dbReference>
<evidence type="ECO:0000256" key="7">
    <source>
        <dbReference type="ARBA" id="ARBA00023065"/>
    </source>
</evidence>
<keyword evidence="2 11" id="KW-0813">Transport</keyword>
<name>A0A4S2HEX7_9PROT</name>
<protein>
    <submittedName>
        <fullName evidence="16">TonB-dependent receptor</fullName>
    </submittedName>
</protein>
<dbReference type="OrthoDB" id="7313036at2"/>
<dbReference type="InterPro" id="IPR039426">
    <property type="entry name" value="TonB-dep_rcpt-like"/>
</dbReference>
<evidence type="ECO:0000256" key="6">
    <source>
        <dbReference type="ARBA" id="ARBA00023004"/>
    </source>
</evidence>
<evidence type="ECO:0000256" key="5">
    <source>
        <dbReference type="ARBA" id="ARBA00022692"/>
    </source>
</evidence>
<dbReference type="Proteomes" id="UP000305451">
    <property type="component" value="Unassembled WGS sequence"/>
</dbReference>
<dbReference type="PROSITE" id="PS52016">
    <property type="entry name" value="TONB_DEPENDENT_REC_3"/>
    <property type="match status" value="1"/>
</dbReference>
<dbReference type="RefSeq" id="WP_135943388.1">
    <property type="nucleotide sequence ID" value="NZ_BMEI01000001.1"/>
</dbReference>
<keyword evidence="7" id="KW-0406">Ion transport</keyword>
<keyword evidence="5 11" id="KW-0812">Transmembrane</keyword>
<evidence type="ECO:0000256" key="10">
    <source>
        <dbReference type="ARBA" id="ARBA00023237"/>
    </source>
</evidence>
<feature type="domain" description="TonB-dependent receptor plug" evidence="15">
    <location>
        <begin position="49"/>
        <end position="157"/>
    </location>
</feature>
<proteinExistence type="inferred from homology"/>
<dbReference type="EMBL" id="SRXV01000001">
    <property type="protein sequence ID" value="TGY94192.1"/>
    <property type="molecule type" value="Genomic_DNA"/>
</dbReference>
<evidence type="ECO:0000256" key="3">
    <source>
        <dbReference type="ARBA" id="ARBA00022452"/>
    </source>
</evidence>
<keyword evidence="9 11" id="KW-0472">Membrane</keyword>
<dbReference type="SUPFAM" id="SSF56935">
    <property type="entry name" value="Porins"/>
    <property type="match status" value="1"/>
</dbReference>
<organism evidence="16 17">
    <name type="scientific">Marinicauda pacifica</name>
    <dbReference type="NCBI Taxonomy" id="1133559"/>
    <lineage>
        <taxon>Bacteria</taxon>
        <taxon>Pseudomonadati</taxon>
        <taxon>Pseudomonadota</taxon>
        <taxon>Alphaproteobacteria</taxon>
        <taxon>Maricaulales</taxon>
        <taxon>Maricaulaceae</taxon>
        <taxon>Marinicauda</taxon>
    </lineage>
</organism>
<evidence type="ECO:0000256" key="2">
    <source>
        <dbReference type="ARBA" id="ARBA00022448"/>
    </source>
</evidence>
<gene>
    <name evidence="16" type="ORF">E5162_02640</name>
</gene>
<keyword evidence="16" id="KW-0675">Receptor</keyword>
<dbReference type="InterPro" id="IPR036942">
    <property type="entry name" value="Beta-barrel_TonB_sf"/>
</dbReference>
<evidence type="ECO:0000256" key="8">
    <source>
        <dbReference type="ARBA" id="ARBA00023077"/>
    </source>
</evidence>
<feature type="signal peptide" evidence="13">
    <location>
        <begin position="1"/>
        <end position="16"/>
    </location>
</feature>
<dbReference type="PANTHER" id="PTHR32552:SF81">
    <property type="entry name" value="TONB-DEPENDENT OUTER MEMBRANE RECEPTOR"/>
    <property type="match status" value="1"/>
</dbReference>
<accession>A0A4S2HEX7</accession>
<evidence type="ECO:0000313" key="17">
    <source>
        <dbReference type="Proteomes" id="UP000305451"/>
    </source>
</evidence>
<keyword evidence="8 12" id="KW-0798">TonB box</keyword>
<keyword evidence="10 11" id="KW-0998">Cell outer membrane</keyword>
<reference evidence="16 17" key="1">
    <citation type="journal article" date="2013" name="Int. J. Syst. Evol. Microbiol.">
        <title>Marinicauda pacifica gen. nov., sp. nov., a prosthecate alphaproteobacterium of the family Hyphomonadaceae isolated from deep seawater.</title>
        <authorList>
            <person name="Zhang X.Y."/>
            <person name="Li G.W."/>
            <person name="Wang C.S."/>
            <person name="Zhang Y.J."/>
            <person name="Xu X.W."/>
            <person name="Li H."/>
            <person name="Liu A."/>
            <person name="Liu C."/>
            <person name="Xie B.B."/>
            <person name="Qin Q.L."/>
            <person name="Xu Z."/>
            <person name="Chen X.L."/>
            <person name="Zhou B.C."/>
            <person name="Zhang Y.Z."/>
        </authorList>
    </citation>
    <scope>NUCLEOTIDE SEQUENCE [LARGE SCALE GENOMIC DNA]</scope>
    <source>
        <strain evidence="16 17">P-1 km-3</strain>
    </source>
</reference>
<dbReference type="Pfam" id="PF07715">
    <property type="entry name" value="Plug"/>
    <property type="match status" value="1"/>
</dbReference>
<evidence type="ECO:0000256" key="4">
    <source>
        <dbReference type="ARBA" id="ARBA00022496"/>
    </source>
</evidence>
<sequence length="779" mass="83469">MSHHLKIGLLASVAMAAPVAAQDTAPGGADESASRDVITVTARFREESVQDIGASIAGISGDDIRQRGIQDIEDLARAIAGMQNVKTRQNSNDIAIRGVRSAGSGYETSTVFSVFLDDVSVTGSGNIRDFSSVDLDRIEVIRGPQPTLFGEGAVGGVIRYFTNDPDLDGERFTGEAAGRIESIEDGGMAYTVQNASSFILVPGKLGLRVSGFQREDDGFIDNPSEGEDVNDFETAGGRAVLLARPTPKLEVRLSAFLSRDELGESTQVDPGSDPEDLTFGASPRSGNYSDDFGLYAGRISYSFDVGEVTSITGYYERDTSSSLFSAGNSFGLAPFFPTVDTTTFSTSSGEFEQFSQELRFVSDLEGPLNFTAGAYYRDRQDVSGQFLTGDGFVTVTTPATENLATRLSSTVSEQYSAFAEVTYELTDRFRLIGGARYVKDTVTASLQQDNVVNLVPEFDSGGNLIPWTESNPIGFVSTLAVLESAGVGTDFEFELEEFLPRAGAEFEVSDDILLYGNVARGARNGGIGNAIAALGASGGDQDVFLDNLTFDEDSVLSVDAGIKASWFDGNLITNIGVFRTTYEDTQIQVNTPANNTVNGPEQSIVGMEIETTLEVNDSLSTFLNMTLIDAQFEEGVLITAPPGGSFGPFDLREGNQPSNIPEFSMSAGYSFERPIGPAGWTLNSTGSFQYVGERFSNVQNFQSAELDSLELLNLRVGVSNDRWGLHVFGTNLLNDIEAVAIGSNPLQQFITAEGQLDAPIIATNVNRPRSVGLSLSLRY</sequence>
<comment type="caution">
    <text evidence="16">The sequence shown here is derived from an EMBL/GenBank/DDBJ whole genome shotgun (WGS) entry which is preliminary data.</text>
</comment>
<comment type="similarity">
    <text evidence="11 12">Belongs to the TonB-dependent receptor family.</text>
</comment>
<evidence type="ECO:0000256" key="12">
    <source>
        <dbReference type="RuleBase" id="RU003357"/>
    </source>
</evidence>
<dbReference type="GO" id="GO:0006826">
    <property type="term" value="P:iron ion transport"/>
    <property type="evidence" value="ECO:0007669"/>
    <property type="project" value="UniProtKB-KW"/>
</dbReference>
<evidence type="ECO:0000313" key="16">
    <source>
        <dbReference type="EMBL" id="TGY94192.1"/>
    </source>
</evidence>